<dbReference type="Proteomes" id="UP000660024">
    <property type="component" value="Unassembled WGS sequence"/>
</dbReference>
<evidence type="ECO:0000313" key="6">
    <source>
        <dbReference type="Proteomes" id="UP000660024"/>
    </source>
</evidence>
<evidence type="ECO:0000256" key="2">
    <source>
        <dbReference type="SAM" id="Coils"/>
    </source>
</evidence>
<dbReference type="NCBIfam" id="TIGR01730">
    <property type="entry name" value="RND_mfp"/>
    <property type="match status" value="1"/>
</dbReference>
<dbReference type="RefSeq" id="WP_200584373.1">
    <property type="nucleotide sequence ID" value="NZ_JAEHFY010000002.1"/>
</dbReference>
<dbReference type="Gene3D" id="2.40.50.100">
    <property type="match status" value="1"/>
</dbReference>
<feature type="domain" description="Multidrug resistance protein MdtA-like barrel-sandwich hybrid" evidence="3">
    <location>
        <begin position="84"/>
        <end position="207"/>
    </location>
</feature>
<dbReference type="PANTHER" id="PTHR30469">
    <property type="entry name" value="MULTIDRUG RESISTANCE PROTEIN MDTA"/>
    <property type="match status" value="1"/>
</dbReference>
<protein>
    <submittedName>
        <fullName evidence="5">Efflux RND transporter periplasmic adaptor subunit</fullName>
    </submittedName>
</protein>
<evidence type="ECO:0000256" key="1">
    <source>
        <dbReference type="ARBA" id="ARBA00009477"/>
    </source>
</evidence>
<comment type="caution">
    <text evidence="5">The sequence shown here is derived from an EMBL/GenBank/DDBJ whole genome shotgun (WGS) entry which is preliminary data.</text>
</comment>
<dbReference type="Pfam" id="PF25989">
    <property type="entry name" value="YknX_C"/>
    <property type="match status" value="1"/>
</dbReference>
<dbReference type="Pfam" id="PF25917">
    <property type="entry name" value="BSH_RND"/>
    <property type="match status" value="1"/>
</dbReference>
<gene>
    <name evidence="5" type="ORF">I5M32_01530</name>
</gene>
<feature type="domain" description="YknX-like C-terminal permuted SH3-like" evidence="4">
    <location>
        <begin position="295"/>
        <end position="361"/>
    </location>
</feature>
<dbReference type="EMBL" id="JAEHFY010000002">
    <property type="protein sequence ID" value="MBK0381629.1"/>
    <property type="molecule type" value="Genomic_DNA"/>
</dbReference>
<accession>A0ABS1BFJ3</accession>
<dbReference type="Gene3D" id="1.10.287.470">
    <property type="entry name" value="Helix hairpin bin"/>
    <property type="match status" value="1"/>
</dbReference>
<proteinExistence type="inferred from homology"/>
<organism evidence="5 6">
    <name type="scientific">Pedobacter segetis</name>
    <dbReference type="NCBI Taxonomy" id="2793069"/>
    <lineage>
        <taxon>Bacteria</taxon>
        <taxon>Pseudomonadati</taxon>
        <taxon>Bacteroidota</taxon>
        <taxon>Sphingobacteriia</taxon>
        <taxon>Sphingobacteriales</taxon>
        <taxon>Sphingobacteriaceae</taxon>
        <taxon>Pedobacter</taxon>
    </lineage>
</organism>
<keyword evidence="6" id="KW-1185">Reference proteome</keyword>
<dbReference type="SUPFAM" id="SSF111369">
    <property type="entry name" value="HlyD-like secretion proteins"/>
    <property type="match status" value="1"/>
</dbReference>
<dbReference type="PANTHER" id="PTHR30469:SF15">
    <property type="entry name" value="HLYD FAMILY OF SECRETION PROTEINS"/>
    <property type="match status" value="1"/>
</dbReference>
<sequence length="362" mass="39472">MKKILIASLVLFLAACGNKSKDKKAELEKLKKEQADISGKIADLEQEIGAKKEIITKDVNVYEVKTSPFKNYIEIQGKIDAEKNVQVTPEAAGVITKVYASIGQNVSAGQILAQIDDAVLRQNMAQLQTQLDLATNLFKRQKNLWDQKIGTEVQYLNAKSQKEGLEKQMGVLKQQADLYKIKSPISGTIDQMDYKVGQAVQPGAPGIRVVNANDLKAKALVSETYAGRINQGDEVIVVVPDATDSVKTKISFAAKTIDPMSRSFAVEVKLPSKKSFRPNMLAVLKIVDYANQKATVVPIKAIQKSETGDYLMLDDNGKAKKVEVKVGNIYNGVAEILEGIKPGDKVITVGLNGLNEGDNVKL</sequence>
<dbReference type="InterPro" id="IPR006143">
    <property type="entry name" value="RND_pump_MFP"/>
</dbReference>
<dbReference type="Gene3D" id="2.40.30.170">
    <property type="match status" value="1"/>
</dbReference>
<dbReference type="InterPro" id="IPR058637">
    <property type="entry name" value="YknX-like_C"/>
</dbReference>
<feature type="coiled-coil region" evidence="2">
    <location>
        <begin position="124"/>
        <end position="182"/>
    </location>
</feature>
<reference evidence="5 6" key="1">
    <citation type="submission" date="2020-12" db="EMBL/GenBank/DDBJ databases">
        <title>Bacterial novel species Pedobacter sp. SD-b isolated from soil.</title>
        <authorList>
            <person name="Jung H.-Y."/>
        </authorList>
    </citation>
    <scope>NUCLEOTIDE SEQUENCE [LARGE SCALE GENOMIC DNA]</scope>
    <source>
        <strain evidence="5 6">SD-b</strain>
    </source>
</reference>
<evidence type="ECO:0000313" key="5">
    <source>
        <dbReference type="EMBL" id="MBK0381629.1"/>
    </source>
</evidence>
<name>A0ABS1BFJ3_9SPHI</name>
<evidence type="ECO:0000259" key="3">
    <source>
        <dbReference type="Pfam" id="PF25917"/>
    </source>
</evidence>
<evidence type="ECO:0000259" key="4">
    <source>
        <dbReference type="Pfam" id="PF25989"/>
    </source>
</evidence>
<dbReference type="PROSITE" id="PS51257">
    <property type="entry name" value="PROKAR_LIPOPROTEIN"/>
    <property type="match status" value="1"/>
</dbReference>
<dbReference type="Gene3D" id="2.40.420.20">
    <property type="match status" value="1"/>
</dbReference>
<keyword evidence="2" id="KW-0175">Coiled coil</keyword>
<dbReference type="InterPro" id="IPR058625">
    <property type="entry name" value="MdtA-like_BSH"/>
</dbReference>
<feature type="coiled-coil region" evidence="2">
    <location>
        <begin position="13"/>
        <end position="47"/>
    </location>
</feature>
<comment type="similarity">
    <text evidence="1">Belongs to the membrane fusion protein (MFP) (TC 8.A.1) family.</text>
</comment>